<evidence type="ECO:0000313" key="9">
    <source>
        <dbReference type="Proteomes" id="UP001194746"/>
    </source>
</evidence>
<organism evidence="8 9">
    <name type="scientific">Aspergillus nanangensis</name>
    <dbReference type="NCBI Taxonomy" id="2582783"/>
    <lineage>
        <taxon>Eukaryota</taxon>
        <taxon>Fungi</taxon>
        <taxon>Dikarya</taxon>
        <taxon>Ascomycota</taxon>
        <taxon>Pezizomycotina</taxon>
        <taxon>Eurotiomycetes</taxon>
        <taxon>Eurotiomycetidae</taxon>
        <taxon>Eurotiales</taxon>
        <taxon>Aspergillaceae</taxon>
        <taxon>Aspergillus</taxon>
        <taxon>Aspergillus subgen. Circumdati</taxon>
    </lineage>
</organism>
<dbReference type="Gene3D" id="4.10.240.10">
    <property type="entry name" value="Zn(2)-C6 fungal-type DNA-binding domain"/>
    <property type="match status" value="1"/>
</dbReference>
<dbReference type="GO" id="GO:0005634">
    <property type="term" value="C:nucleus"/>
    <property type="evidence" value="ECO:0007669"/>
    <property type="project" value="UniProtKB-SubCell"/>
</dbReference>
<comment type="subcellular location">
    <subcellularLocation>
        <location evidence="1">Nucleus</location>
    </subcellularLocation>
</comment>
<dbReference type="CDD" id="cd00067">
    <property type="entry name" value="GAL4"/>
    <property type="match status" value="1"/>
</dbReference>
<feature type="domain" description="Zn(2)-C6 fungal-type" evidence="7">
    <location>
        <begin position="18"/>
        <end position="47"/>
    </location>
</feature>
<evidence type="ECO:0000259" key="7">
    <source>
        <dbReference type="PROSITE" id="PS50048"/>
    </source>
</evidence>
<evidence type="ECO:0000256" key="3">
    <source>
        <dbReference type="ARBA" id="ARBA00023125"/>
    </source>
</evidence>
<evidence type="ECO:0000256" key="6">
    <source>
        <dbReference type="SAM" id="MobiDB-lite"/>
    </source>
</evidence>
<evidence type="ECO:0000313" key="8">
    <source>
        <dbReference type="EMBL" id="KAF9886453.1"/>
    </source>
</evidence>
<keyword evidence="9" id="KW-1185">Reference proteome</keyword>
<dbReference type="AlphaFoldDB" id="A0AAD4GSJ2"/>
<dbReference type="PROSITE" id="PS50048">
    <property type="entry name" value="ZN2_CY6_FUNGAL_2"/>
    <property type="match status" value="1"/>
</dbReference>
<feature type="region of interest" description="Disordered" evidence="6">
    <location>
        <begin position="66"/>
        <end position="90"/>
    </location>
</feature>
<keyword evidence="5" id="KW-0539">Nucleus</keyword>
<reference evidence="8" key="2">
    <citation type="submission" date="2020-02" db="EMBL/GenBank/DDBJ databases">
        <authorList>
            <person name="Gilchrist C.L.M."/>
            <person name="Chooi Y.-H."/>
        </authorList>
    </citation>
    <scope>NUCLEOTIDE SEQUENCE</scope>
    <source>
        <strain evidence="8">MST-FP2251</strain>
    </source>
</reference>
<dbReference type="InterPro" id="IPR051711">
    <property type="entry name" value="Stress_Response_Reg"/>
</dbReference>
<protein>
    <recommendedName>
        <fullName evidence="7">Zn(2)-C6 fungal-type domain-containing protein</fullName>
    </recommendedName>
</protein>
<dbReference type="EMBL" id="VCAU01000077">
    <property type="protein sequence ID" value="KAF9886453.1"/>
    <property type="molecule type" value="Genomic_DNA"/>
</dbReference>
<evidence type="ECO:0000256" key="4">
    <source>
        <dbReference type="ARBA" id="ARBA00023163"/>
    </source>
</evidence>
<dbReference type="Pfam" id="PF00172">
    <property type="entry name" value="Zn_clus"/>
    <property type="match status" value="1"/>
</dbReference>
<gene>
    <name evidence="8" type="ORF">FE257_011485</name>
</gene>
<keyword evidence="4" id="KW-0804">Transcription</keyword>
<evidence type="ECO:0000256" key="5">
    <source>
        <dbReference type="ARBA" id="ARBA00023242"/>
    </source>
</evidence>
<reference evidence="8" key="1">
    <citation type="journal article" date="2019" name="Beilstein J. Org. Chem.">
        <title>Nanangenines: drimane sesquiterpenoids as the dominant metabolite cohort of a novel Australian fungus, Aspergillus nanangensis.</title>
        <authorList>
            <person name="Lacey H.J."/>
            <person name="Gilchrist C.L.M."/>
            <person name="Crombie A."/>
            <person name="Kalaitzis J.A."/>
            <person name="Vuong D."/>
            <person name="Rutledge P.J."/>
            <person name="Turner P."/>
            <person name="Pitt J.I."/>
            <person name="Lacey E."/>
            <person name="Chooi Y.H."/>
            <person name="Piggott A.M."/>
        </authorList>
    </citation>
    <scope>NUCLEOTIDE SEQUENCE</scope>
    <source>
        <strain evidence="8">MST-FP2251</strain>
    </source>
</reference>
<keyword evidence="3" id="KW-0238">DNA-binding</keyword>
<comment type="caution">
    <text evidence="8">The sequence shown here is derived from an EMBL/GenBank/DDBJ whole genome shotgun (WGS) entry which is preliminary data.</text>
</comment>
<proteinExistence type="predicted"/>
<dbReference type="Proteomes" id="UP001194746">
    <property type="component" value="Unassembled WGS sequence"/>
</dbReference>
<name>A0AAD4GSJ2_ASPNN</name>
<dbReference type="GO" id="GO:0045944">
    <property type="term" value="P:positive regulation of transcription by RNA polymerase II"/>
    <property type="evidence" value="ECO:0007669"/>
    <property type="project" value="TreeGrafter"/>
</dbReference>
<dbReference type="PANTHER" id="PTHR47540">
    <property type="entry name" value="THIAMINE REPRESSIBLE GENES REGULATORY PROTEIN THI5"/>
    <property type="match status" value="1"/>
</dbReference>
<dbReference type="SMART" id="SM00066">
    <property type="entry name" value="GAL4"/>
    <property type="match status" value="1"/>
</dbReference>
<sequence>MASESQLGSRKFRRTANACIACRQSKIKCSGTDPCANCQRRVMKCRFVNGGNRVMVNERYLLDLQQQARDRQRSPPKRSPDMAFGAGGVEADDDRVLDPMAISQVDLPAIPAIESSRSICTSPFTLPSRTIKNTRKDRRGWIWLAPTSVWSFTARLVVMMTERLNLDAPYDAANFLNRDVYPLRWRPAPPDDPPDISGLPSIDYALYLFNTVKFHLGSYRILDEESFLADLHDFYQGSAVEKANECRLWFVQFLLVLAFGHAFLLHSRNTLDPPGSKYFVRAMSLMPDYASLWRDSLLAIEVLALAGLFLYSIDHRESAHVHVNSFCNATLGLEQC</sequence>
<evidence type="ECO:0000256" key="2">
    <source>
        <dbReference type="ARBA" id="ARBA00023015"/>
    </source>
</evidence>
<keyword evidence="2" id="KW-0805">Transcription regulation</keyword>
<dbReference type="InterPro" id="IPR001138">
    <property type="entry name" value="Zn2Cys6_DnaBD"/>
</dbReference>
<evidence type="ECO:0000256" key="1">
    <source>
        <dbReference type="ARBA" id="ARBA00004123"/>
    </source>
</evidence>
<dbReference type="CDD" id="cd12148">
    <property type="entry name" value="fungal_TF_MHR"/>
    <property type="match status" value="1"/>
</dbReference>
<dbReference type="GO" id="GO:0043565">
    <property type="term" value="F:sequence-specific DNA binding"/>
    <property type="evidence" value="ECO:0007669"/>
    <property type="project" value="TreeGrafter"/>
</dbReference>
<dbReference type="InterPro" id="IPR036864">
    <property type="entry name" value="Zn2-C6_fun-type_DNA-bd_sf"/>
</dbReference>
<accession>A0AAD4GSJ2</accession>
<dbReference type="PROSITE" id="PS00463">
    <property type="entry name" value="ZN2_CY6_FUNGAL_1"/>
    <property type="match status" value="1"/>
</dbReference>
<dbReference type="GO" id="GO:0000981">
    <property type="term" value="F:DNA-binding transcription factor activity, RNA polymerase II-specific"/>
    <property type="evidence" value="ECO:0007669"/>
    <property type="project" value="InterPro"/>
</dbReference>
<dbReference type="GO" id="GO:0008270">
    <property type="term" value="F:zinc ion binding"/>
    <property type="evidence" value="ECO:0007669"/>
    <property type="project" value="InterPro"/>
</dbReference>
<dbReference type="SUPFAM" id="SSF57701">
    <property type="entry name" value="Zn2/Cys6 DNA-binding domain"/>
    <property type="match status" value="1"/>
</dbReference>
<dbReference type="PANTHER" id="PTHR47540:SF6">
    <property type="entry name" value="ZN(II)2CYS6 TRANSCRIPTION FACTOR (EUROFUNG)"/>
    <property type="match status" value="1"/>
</dbReference>